<feature type="transmembrane region" description="Helical" evidence="11">
    <location>
        <begin position="168"/>
        <end position="189"/>
    </location>
</feature>
<name>A0A2P7QRG3_9SPHN</name>
<dbReference type="InterPro" id="IPR028325">
    <property type="entry name" value="VG_K_chnl"/>
</dbReference>
<dbReference type="GO" id="GO:0005249">
    <property type="term" value="F:voltage-gated potassium channel activity"/>
    <property type="evidence" value="ECO:0007669"/>
    <property type="project" value="InterPro"/>
</dbReference>
<evidence type="ECO:0000256" key="4">
    <source>
        <dbReference type="ARBA" id="ARBA00022692"/>
    </source>
</evidence>
<evidence type="ECO:0000256" key="3">
    <source>
        <dbReference type="ARBA" id="ARBA00022538"/>
    </source>
</evidence>
<evidence type="ECO:0000259" key="12">
    <source>
        <dbReference type="Pfam" id="PF00520"/>
    </source>
</evidence>
<feature type="transmembrane region" description="Helical" evidence="11">
    <location>
        <begin position="66"/>
        <end position="91"/>
    </location>
</feature>
<evidence type="ECO:0000256" key="9">
    <source>
        <dbReference type="ARBA" id="ARBA00023136"/>
    </source>
</evidence>
<keyword evidence="14" id="KW-1185">Reference proteome</keyword>
<evidence type="ECO:0000256" key="8">
    <source>
        <dbReference type="ARBA" id="ARBA00023065"/>
    </source>
</evidence>
<feature type="transmembrane region" description="Helical" evidence="11">
    <location>
        <begin position="37"/>
        <end position="54"/>
    </location>
</feature>
<keyword evidence="5" id="KW-0631">Potassium channel</keyword>
<comment type="subcellular location">
    <subcellularLocation>
        <location evidence="1">Membrane</location>
        <topology evidence="1">Multi-pass membrane protein</topology>
    </subcellularLocation>
</comment>
<dbReference type="GO" id="GO:0001508">
    <property type="term" value="P:action potential"/>
    <property type="evidence" value="ECO:0007669"/>
    <property type="project" value="TreeGrafter"/>
</dbReference>
<keyword evidence="10 13" id="KW-0407">Ion channel</keyword>
<dbReference type="PANTHER" id="PTHR11537">
    <property type="entry name" value="VOLTAGE-GATED POTASSIUM CHANNEL"/>
    <property type="match status" value="1"/>
</dbReference>
<evidence type="ECO:0000313" key="14">
    <source>
        <dbReference type="Proteomes" id="UP000241167"/>
    </source>
</evidence>
<feature type="transmembrane region" description="Helical" evidence="11">
    <location>
        <begin position="229"/>
        <end position="253"/>
    </location>
</feature>
<dbReference type="PANTHER" id="PTHR11537:SF254">
    <property type="entry name" value="POTASSIUM VOLTAGE-GATED CHANNEL PROTEIN SHAB"/>
    <property type="match status" value="1"/>
</dbReference>
<dbReference type="Pfam" id="PF00520">
    <property type="entry name" value="Ion_trans"/>
    <property type="match status" value="1"/>
</dbReference>
<dbReference type="SUPFAM" id="SSF81324">
    <property type="entry name" value="Voltage-gated potassium channels"/>
    <property type="match status" value="1"/>
</dbReference>
<proteinExistence type="predicted"/>
<feature type="transmembrane region" description="Helical" evidence="11">
    <location>
        <begin position="111"/>
        <end position="136"/>
    </location>
</feature>
<keyword evidence="6" id="KW-0630">Potassium</keyword>
<dbReference type="InterPro" id="IPR005821">
    <property type="entry name" value="Ion_trans_dom"/>
</dbReference>
<evidence type="ECO:0000313" key="13">
    <source>
        <dbReference type="EMBL" id="PSJ40552.1"/>
    </source>
</evidence>
<feature type="domain" description="Ion transport" evidence="12">
    <location>
        <begin position="38"/>
        <end position="258"/>
    </location>
</feature>
<keyword evidence="3" id="KW-0633">Potassium transport</keyword>
<dbReference type="AlphaFoldDB" id="A0A2P7QRG3"/>
<feature type="transmembrane region" description="Helical" evidence="11">
    <location>
        <begin position="204"/>
        <end position="222"/>
    </location>
</feature>
<evidence type="ECO:0000256" key="2">
    <source>
        <dbReference type="ARBA" id="ARBA00022448"/>
    </source>
</evidence>
<keyword evidence="9 11" id="KW-0472">Membrane</keyword>
<sequence length="279" mass="29854">MSEVRGSTETREAPRLRRRLHRQLDPAAWNRKGLSPTNRFLVLLIIAATLLAILRTEPMIADGRETLLNGIDMLFGSIFLAEYAARLWVAGDSPRFRGPGGRLRYALTPGALLDAAVVAATLAPMVASGFVSLRLLRVIAILRFARLGRFSTAVRHLTEAVSERRDELMLTVLLAFALIILGATAMWLAEGHAQPDKFGSIPRAMWWAAVTLTTIGYGDVFPITILGKFIAVIVAIAGIGLIAMPAGILAAAFSDAIQRGRAAAPCDPGSNGVESATGS</sequence>
<evidence type="ECO:0000256" key="1">
    <source>
        <dbReference type="ARBA" id="ARBA00004141"/>
    </source>
</evidence>
<evidence type="ECO:0000256" key="10">
    <source>
        <dbReference type="ARBA" id="ARBA00023303"/>
    </source>
</evidence>
<evidence type="ECO:0000256" key="11">
    <source>
        <dbReference type="SAM" id="Phobius"/>
    </source>
</evidence>
<dbReference type="EMBL" id="PXYI01000003">
    <property type="protein sequence ID" value="PSJ40552.1"/>
    <property type="molecule type" value="Genomic_DNA"/>
</dbReference>
<dbReference type="GO" id="GO:0008076">
    <property type="term" value="C:voltage-gated potassium channel complex"/>
    <property type="evidence" value="ECO:0007669"/>
    <property type="project" value="InterPro"/>
</dbReference>
<keyword evidence="4 11" id="KW-0812">Transmembrane</keyword>
<dbReference type="OrthoDB" id="9799090at2"/>
<dbReference type="Proteomes" id="UP000241167">
    <property type="component" value="Unassembled WGS sequence"/>
</dbReference>
<keyword evidence="2" id="KW-0813">Transport</keyword>
<dbReference type="PRINTS" id="PR00169">
    <property type="entry name" value="KCHANNEL"/>
</dbReference>
<keyword evidence="7 11" id="KW-1133">Transmembrane helix</keyword>
<evidence type="ECO:0000256" key="5">
    <source>
        <dbReference type="ARBA" id="ARBA00022826"/>
    </source>
</evidence>
<accession>A0A2P7QRG3</accession>
<evidence type="ECO:0000256" key="7">
    <source>
        <dbReference type="ARBA" id="ARBA00022989"/>
    </source>
</evidence>
<evidence type="ECO:0000256" key="6">
    <source>
        <dbReference type="ARBA" id="ARBA00022958"/>
    </source>
</evidence>
<keyword evidence="8" id="KW-0406">Ion transport</keyword>
<gene>
    <name evidence="13" type="ORF">C7I55_09485</name>
</gene>
<dbReference type="RefSeq" id="WP_106512702.1">
    <property type="nucleotide sequence ID" value="NZ_PXYI01000003.1"/>
</dbReference>
<reference evidence="13 14" key="1">
    <citation type="submission" date="2018-03" db="EMBL/GenBank/DDBJ databases">
        <title>The draft genome of Sphingosinicella sp. GL-C-18.</title>
        <authorList>
            <person name="Liu L."/>
            <person name="Li L."/>
            <person name="Liang L."/>
            <person name="Zhang X."/>
            <person name="Wang T."/>
        </authorList>
    </citation>
    <scope>NUCLEOTIDE SEQUENCE [LARGE SCALE GENOMIC DNA]</scope>
    <source>
        <strain evidence="13 14">GL-C-18</strain>
    </source>
</reference>
<comment type="caution">
    <text evidence="13">The sequence shown here is derived from an EMBL/GenBank/DDBJ whole genome shotgun (WGS) entry which is preliminary data.</text>
</comment>
<organism evidence="13 14">
    <name type="scientific">Allosphingosinicella deserti</name>
    <dbReference type="NCBI Taxonomy" id="2116704"/>
    <lineage>
        <taxon>Bacteria</taxon>
        <taxon>Pseudomonadati</taxon>
        <taxon>Pseudomonadota</taxon>
        <taxon>Alphaproteobacteria</taxon>
        <taxon>Sphingomonadales</taxon>
        <taxon>Sphingomonadaceae</taxon>
        <taxon>Allosphingosinicella</taxon>
    </lineage>
</organism>
<protein>
    <submittedName>
        <fullName evidence="13">Potassium channel protein</fullName>
    </submittedName>
</protein>
<dbReference type="Gene3D" id="1.10.287.70">
    <property type="match status" value="1"/>
</dbReference>